<reference evidence="2 3" key="1">
    <citation type="submission" date="2018-08" db="EMBL/GenBank/DDBJ databases">
        <title>Parvularcula sp. SM1705, isolated from surface water of the South Sea China.</title>
        <authorList>
            <person name="Sun L."/>
        </authorList>
    </citation>
    <scope>NUCLEOTIDE SEQUENCE [LARGE SCALE GENOMIC DNA]</scope>
    <source>
        <strain evidence="2 3">SM1705</strain>
    </source>
</reference>
<name>A0A371RIQ0_9PROT</name>
<feature type="signal peptide" evidence="1">
    <location>
        <begin position="1"/>
        <end position="25"/>
    </location>
</feature>
<dbReference type="Proteomes" id="UP000264589">
    <property type="component" value="Unassembled WGS sequence"/>
</dbReference>
<comment type="caution">
    <text evidence="2">The sequence shown here is derived from an EMBL/GenBank/DDBJ whole genome shotgun (WGS) entry which is preliminary data.</text>
</comment>
<evidence type="ECO:0008006" key="4">
    <source>
        <dbReference type="Google" id="ProtNLM"/>
    </source>
</evidence>
<sequence>MNKRLFAALGTGAALTLTALSPATAQVRGYSAIGPAGSTRVDVNVTVQTSDQYRDDRYYDDRAYYDDRDRYYEDRYYREQAARDRYYEDAYYNDRNRRRGEVYYPRQDNSGEVIAGVLVGAVLGYALADSNDHHHHYRSSHRYSHNRHYNKRRRYYRSHW</sequence>
<evidence type="ECO:0000313" key="3">
    <source>
        <dbReference type="Proteomes" id="UP000264589"/>
    </source>
</evidence>
<dbReference type="InParanoid" id="A0A371RIQ0"/>
<dbReference type="RefSeq" id="WP_116391954.1">
    <property type="nucleotide sequence ID" value="NZ_QUQO01000001.1"/>
</dbReference>
<organism evidence="2 3">
    <name type="scientific">Parvularcula marina</name>
    <dbReference type="NCBI Taxonomy" id="2292771"/>
    <lineage>
        <taxon>Bacteria</taxon>
        <taxon>Pseudomonadati</taxon>
        <taxon>Pseudomonadota</taxon>
        <taxon>Alphaproteobacteria</taxon>
        <taxon>Parvularculales</taxon>
        <taxon>Parvularculaceae</taxon>
        <taxon>Parvularcula</taxon>
    </lineage>
</organism>
<evidence type="ECO:0000256" key="1">
    <source>
        <dbReference type="SAM" id="SignalP"/>
    </source>
</evidence>
<keyword evidence="1" id="KW-0732">Signal</keyword>
<protein>
    <recommendedName>
        <fullName evidence="4">17 kDa surface antigen</fullName>
    </recommendedName>
</protein>
<dbReference type="AlphaFoldDB" id="A0A371RIQ0"/>
<accession>A0A371RIQ0</accession>
<evidence type="ECO:0000313" key="2">
    <source>
        <dbReference type="EMBL" id="RFB05322.1"/>
    </source>
</evidence>
<feature type="chain" id="PRO_5017001536" description="17 kDa surface antigen" evidence="1">
    <location>
        <begin position="26"/>
        <end position="160"/>
    </location>
</feature>
<proteinExistence type="predicted"/>
<keyword evidence="3" id="KW-1185">Reference proteome</keyword>
<dbReference type="EMBL" id="QUQO01000001">
    <property type="protein sequence ID" value="RFB05322.1"/>
    <property type="molecule type" value="Genomic_DNA"/>
</dbReference>
<gene>
    <name evidence="2" type="ORF">DX908_08675</name>
</gene>